<protein>
    <recommendedName>
        <fullName evidence="3">Methylamine utilization protein</fullName>
    </recommendedName>
</protein>
<evidence type="ECO:0000313" key="1">
    <source>
        <dbReference type="EMBL" id="GGP90321.1"/>
    </source>
</evidence>
<dbReference type="InterPro" id="IPR008972">
    <property type="entry name" value="Cupredoxin"/>
</dbReference>
<reference evidence="2" key="1">
    <citation type="journal article" date="2019" name="Int. J. Syst. Evol. Microbiol.">
        <title>The Global Catalogue of Microorganisms (GCM) 10K type strain sequencing project: providing services to taxonomists for standard genome sequencing and annotation.</title>
        <authorList>
            <consortium name="The Broad Institute Genomics Platform"/>
            <consortium name="The Broad Institute Genome Sequencing Center for Infectious Disease"/>
            <person name="Wu L."/>
            <person name="Ma J."/>
        </authorList>
    </citation>
    <scope>NUCLEOTIDE SEQUENCE [LARGE SCALE GENOMIC DNA]</scope>
    <source>
        <strain evidence="2">JCM 32305</strain>
    </source>
</reference>
<evidence type="ECO:0000313" key="2">
    <source>
        <dbReference type="Proteomes" id="UP000654004"/>
    </source>
</evidence>
<sequence>MIGLSLSRDKSKLSLTLLLNLTTLLLLTQQVTQTVSAQEFLILNQQGQAAVNVVVYLQPSNAENRIVAAESVKAEVHQKDKQFSPYITVVQKGQEVAFVNEDDITHHIYSALGPKRFSFKLRHEQAKQLIMFETAGHVSMGCNIHDWMSGHLLVVDTPFYAITDNQGKVIFNALPEDDFSVVVWHPQLKLKDNQQLQTFHLPSEQSKVITLDAEFDSIPKQQSLDEFEFLEGY</sequence>
<gene>
    <name evidence="1" type="ORF">GCM10009410_25460</name>
</gene>
<dbReference type="Proteomes" id="UP000654004">
    <property type="component" value="Unassembled WGS sequence"/>
</dbReference>
<dbReference type="EMBL" id="BMQW01000006">
    <property type="protein sequence ID" value="GGP90321.1"/>
    <property type="molecule type" value="Genomic_DNA"/>
</dbReference>
<dbReference type="SUPFAM" id="SSF49503">
    <property type="entry name" value="Cupredoxins"/>
    <property type="match status" value="1"/>
</dbReference>
<evidence type="ECO:0008006" key="3">
    <source>
        <dbReference type="Google" id="ProtNLM"/>
    </source>
</evidence>
<name>A0ABQ2QQX8_9GAMM</name>
<accession>A0ABQ2QQX8</accession>
<dbReference type="SUPFAM" id="SSF117074">
    <property type="entry name" value="Hypothetical protein PA1324"/>
    <property type="match status" value="1"/>
</dbReference>
<dbReference type="RefSeq" id="WP_229777100.1">
    <property type="nucleotide sequence ID" value="NZ_BMQW01000006.1"/>
</dbReference>
<comment type="caution">
    <text evidence="1">The sequence shown here is derived from an EMBL/GenBank/DDBJ whole genome shotgun (WGS) entry which is preliminary data.</text>
</comment>
<organism evidence="1 2">
    <name type="scientific">Shewanella ulleungensis</name>
    <dbReference type="NCBI Taxonomy" id="2282699"/>
    <lineage>
        <taxon>Bacteria</taxon>
        <taxon>Pseudomonadati</taxon>
        <taxon>Pseudomonadota</taxon>
        <taxon>Gammaproteobacteria</taxon>
        <taxon>Alteromonadales</taxon>
        <taxon>Shewanellaceae</taxon>
        <taxon>Shewanella</taxon>
    </lineage>
</organism>
<keyword evidence="2" id="KW-1185">Reference proteome</keyword>
<proteinExistence type="predicted"/>
<dbReference type="Gene3D" id="2.60.40.420">
    <property type="entry name" value="Cupredoxins - blue copper proteins"/>
    <property type="match status" value="1"/>
</dbReference>